<feature type="domain" description="HTH tetR-type" evidence="5">
    <location>
        <begin position="11"/>
        <end position="71"/>
    </location>
</feature>
<name>Q0ASD7_MARMM</name>
<dbReference type="InterPro" id="IPR050109">
    <property type="entry name" value="HTH-type_TetR-like_transc_reg"/>
</dbReference>
<dbReference type="PRINTS" id="PR00455">
    <property type="entry name" value="HTHTETR"/>
</dbReference>
<dbReference type="STRING" id="394221.Mmar10_0507"/>
<evidence type="ECO:0000313" key="7">
    <source>
        <dbReference type="Proteomes" id="UP000001964"/>
    </source>
</evidence>
<accession>Q0ASD7</accession>
<dbReference type="SUPFAM" id="SSF48498">
    <property type="entry name" value="Tetracyclin repressor-like, C-terminal domain"/>
    <property type="match status" value="1"/>
</dbReference>
<dbReference type="PROSITE" id="PS50977">
    <property type="entry name" value="HTH_TETR_2"/>
    <property type="match status" value="1"/>
</dbReference>
<dbReference type="Pfam" id="PF00440">
    <property type="entry name" value="TetR_N"/>
    <property type="match status" value="1"/>
</dbReference>
<keyword evidence="3" id="KW-0804">Transcription</keyword>
<dbReference type="EMBL" id="CP000449">
    <property type="protein sequence ID" value="ABI64800.1"/>
    <property type="molecule type" value="Genomic_DNA"/>
</dbReference>
<dbReference type="InterPro" id="IPR036271">
    <property type="entry name" value="Tet_transcr_reg_TetR-rel_C_sf"/>
</dbReference>
<sequence length="211" mass="22535" precursor="true">MPENSRRRRPEARPEEILDAALSVFSEQGFAAARVEDIARAAGLSKGAIYLYFPSKEAMLNGLVERSAGHLAKTAEAMVASGAPRDAETGLRNLLRMLFTSMADPAISAAPRLVFAEAGRFPVIADFYRRQVLEIARGAMRALLEAGVGANVFRPVDADAFMRAVAGPAFAHMALTTTFTLPPDTLTDPADMADALADILLHGLKPRAPAS</sequence>
<organism evidence="6 7">
    <name type="scientific">Maricaulis maris (strain MCS10)</name>
    <name type="common">Caulobacter maris</name>
    <dbReference type="NCBI Taxonomy" id="394221"/>
    <lineage>
        <taxon>Bacteria</taxon>
        <taxon>Pseudomonadati</taxon>
        <taxon>Pseudomonadota</taxon>
        <taxon>Alphaproteobacteria</taxon>
        <taxon>Maricaulales</taxon>
        <taxon>Maricaulaceae</taxon>
        <taxon>Maricaulis</taxon>
    </lineage>
</organism>
<dbReference type="PANTHER" id="PTHR30055">
    <property type="entry name" value="HTH-TYPE TRANSCRIPTIONAL REGULATOR RUTR"/>
    <property type="match status" value="1"/>
</dbReference>
<dbReference type="InterPro" id="IPR001647">
    <property type="entry name" value="HTH_TetR"/>
</dbReference>
<dbReference type="PANTHER" id="PTHR30055:SF234">
    <property type="entry name" value="HTH-TYPE TRANSCRIPTIONAL REGULATOR BETI"/>
    <property type="match status" value="1"/>
</dbReference>
<dbReference type="InterPro" id="IPR011075">
    <property type="entry name" value="TetR_C"/>
</dbReference>
<dbReference type="OrthoDB" id="8478851at2"/>
<dbReference type="KEGG" id="mmr:Mmar10_0507"/>
<dbReference type="GO" id="GO:0003700">
    <property type="term" value="F:DNA-binding transcription factor activity"/>
    <property type="evidence" value="ECO:0007669"/>
    <property type="project" value="TreeGrafter"/>
</dbReference>
<evidence type="ECO:0000313" key="6">
    <source>
        <dbReference type="EMBL" id="ABI64800.1"/>
    </source>
</evidence>
<dbReference type="SUPFAM" id="SSF46689">
    <property type="entry name" value="Homeodomain-like"/>
    <property type="match status" value="1"/>
</dbReference>
<dbReference type="HOGENOM" id="CLU_069356_27_2_5"/>
<reference evidence="6 7" key="1">
    <citation type="submission" date="2006-08" db="EMBL/GenBank/DDBJ databases">
        <title>Complete sequence of Maricaulis maris MCS10.</title>
        <authorList>
            <consortium name="US DOE Joint Genome Institute"/>
            <person name="Copeland A."/>
            <person name="Lucas S."/>
            <person name="Lapidus A."/>
            <person name="Barry K."/>
            <person name="Detter J.C."/>
            <person name="Glavina del Rio T."/>
            <person name="Hammon N."/>
            <person name="Israni S."/>
            <person name="Dalin E."/>
            <person name="Tice H."/>
            <person name="Pitluck S."/>
            <person name="Saunders E."/>
            <person name="Brettin T."/>
            <person name="Bruce D."/>
            <person name="Han C."/>
            <person name="Tapia R."/>
            <person name="Gilna P."/>
            <person name="Schmutz J."/>
            <person name="Larimer F."/>
            <person name="Land M."/>
            <person name="Hauser L."/>
            <person name="Kyrpides N."/>
            <person name="Mikhailova N."/>
            <person name="Viollier P."/>
            <person name="Stephens C."/>
            <person name="Richardson P."/>
        </authorList>
    </citation>
    <scope>NUCLEOTIDE SEQUENCE [LARGE SCALE GENOMIC DNA]</scope>
    <source>
        <strain evidence="6 7">MCS10</strain>
    </source>
</reference>
<dbReference type="FunFam" id="1.10.10.60:FF:000141">
    <property type="entry name" value="TetR family transcriptional regulator"/>
    <property type="match status" value="1"/>
</dbReference>
<evidence type="ECO:0000256" key="3">
    <source>
        <dbReference type="ARBA" id="ARBA00023163"/>
    </source>
</evidence>
<evidence type="ECO:0000256" key="1">
    <source>
        <dbReference type="ARBA" id="ARBA00023015"/>
    </source>
</evidence>
<dbReference type="Pfam" id="PF16859">
    <property type="entry name" value="TetR_C_11"/>
    <property type="match status" value="1"/>
</dbReference>
<dbReference type="Proteomes" id="UP000001964">
    <property type="component" value="Chromosome"/>
</dbReference>
<dbReference type="RefSeq" id="WP_011642447.1">
    <property type="nucleotide sequence ID" value="NC_008347.1"/>
</dbReference>
<dbReference type="AlphaFoldDB" id="Q0ASD7"/>
<dbReference type="eggNOG" id="COG1309">
    <property type="taxonomic scope" value="Bacteria"/>
</dbReference>
<proteinExistence type="predicted"/>
<evidence type="ECO:0000259" key="5">
    <source>
        <dbReference type="PROSITE" id="PS50977"/>
    </source>
</evidence>
<gene>
    <name evidence="6" type="ordered locus">Mmar10_0507</name>
</gene>
<protein>
    <submittedName>
        <fullName evidence="6">Transcriptional regulator, TetR family</fullName>
    </submittedName>
</protein>
<keyword evidence="7" id="KW-1185">Reference proteome</keyword>
<keyword evidence="1" id="KW-0805">Transcription regulation</keyword>
<evidence type="ECO:0000256" key="2">
    <source>
        <dbReference type="ARBA" id="ARBA00023125"/>
    </source>
</evidence>
<feature type="DNA-binding region" description="H-T-H motif" evidence="4">
    <location>
        <begin position="34"/>
        <end position="53"/>
    </location>
</feature>
<keyword evidence="2 4" id="KW-0238">DNA-binding</keyword>
<dbReference type="InterPro" id="IPR009057">
    <property type="entry name" value="Homeodomain-like_sf"/>
</dbReference>
<dbReference type="Gene3D" id="1.10.357.10">
    <property type="entry name" value="Tetracycline Repressor, domain 2"/>
    <property type="match status" value="1"/>
</dbReference>
<dbReference type="GO" id="GO:0000976">
    <property type="term" value="F:transcription cis-regulatory region binding"/>
    <property type="evidence" value="ECO:0007669"/>
    <property type="project" value="TreeGrafter"/>
</dbReference>
<evidence type="ECO:0000256" key="4">
    <source>
        <dbReference type="PROSITE-ProRule" id="PRU00335"/>
    </source>
</evidence>